<sequence>MVILCWVRRQNDLPTSLSSKWSFLFNWFHQISQLTTLVLVHKTAHPSYPTRCIEELFWRECSALPWMLSAVRGLPMNVFLRCLASNEMQMLSRRPMLFSESSYGTHFPSLRIFPISCNRLETVALSTPSCSASSSWVCDGFSSNNDSKASVLEVRGISERCRSLTSKSAALKRRNQYLEVPWERTASPSTEHVDLHASAAFFSCWNSQRIQFRICRFW</sequence>
<evidence type="ECO:0000313" key="2">
    <source>
        <dbReference type="WBParaSite" id="Hba_07278"/>
    </source>
</evidence>
<accession>A0A1I7WQ47</accession>
<protein>
    <submittedName>
        <fullName evidence="2">Secreted protein</fullName>
    </submittedName>
</protein>
<organism evidence="1 2">
    <name type="scientific">Heterorhabditis bacteriophora</name>
    <name type="common">Entomopathogenic nematode worm</name>
    <dbReference type="NCBI Taxonomy" id="37862"/>
    <lineage>
        <taxon>Eukaryota</taxon>
        <taxon>Metazoa</taxon>
        <taxon>Ecdysozoa</taxon>
        <taxon>Nematoda</taxon>
        <taxon>Chromadorea</taxon>
        <taxon>Rhabditida</taxon>
        <taxon>Rhabditina</taxon>
        <taxon>Rhabditomorpha</taxon>
        <taxon>Strongyloidea</taxon>
        <taxon>Heterorhabditidae</taxon>
        <taxon>Heterorhabditis</taxon>
    </lineage>
</organism>
<dbReference type="AlphaFoldDB" id="A0A1I7WQ47"/>
<reference evidence="2" key="1">
    <citation type="submission" date="2016-11" db="UniProtKB">
        <authorList>
            <consortium name="WormBaseParasite"/>
        </authorList>
    </citation>
    <scope>IDENTIFICATION</scope>
</reference>
<keyword evidence="1" id="KW-1185">Reference proteome</keyword>
<dbReference type="WBParaSite" id="Hba_07278">
    <property type="protein sequence ID" value="Hba_07278"/>
    <property type="gene ID" value="Hba_07278"/>
</dbReference>
<evidence type="ECO:0000313" key="1">
    <source>
        <dbReference type="Proteomes" id="UP000095283"/>
    </source>
</evidence>
<name>A0A1I7WQ47_HETBA</name>
<dbReference type="Proteomes" id="UP000095283">
    <property type="component" value="Unplaced"/>
</dbReference>
<proteinExistence type="predicted"/>